<reference evidence="1" key="1">
    <citation type="submission" date="2018-12" db="EMBL/GenBank/DDBJ databases">
        <authorList>
            <person name="Jadhav K."/>
            <person name="Kushwaha B."/>
            <person name="Jadhav I."/>
        </authorList>
    </citation>
    <scope>NUCLEOTIDE SEQUENCE [LARGE SCALE GENOMIC DNA]</scope>
    <source>
        <strain evidence="1">SBS 10</strain>
    </source>
</reference>
<evidence type="ECO:0000313" key="1">
    <source>
        <dbReference type="EMBL" id="RUA22326.1"/>
    </source>
</evidence>
<accession>A0A432JIS7</accession>
<dbReference type="InterPro" id="IPR043128">
    <property type="entry name" value="Rev_trsase/Diguanyl_cyclase"/>
</dbReference>
<sequence>MDHFKSVNDRFWHAVGDSIARSGERVREQLRETDRLAAGR</sequence>
<proteinExistence type="predicted"/>
<name>A0A432JIS7_9GAMM</name>
<dbReference type="EMBL" id="RXHI01000019">
    <property type="protein sequence ID" value="RUA22326.1"/>
    <property type="molecule type" value="Genomic_DNA"/>
</dbReference>
<protein>
    <submittedName>
        <fullName evidence="1">Diguanylate cyclase</fullName>
    </submittedName>
</protein>
<comment type="caution">
    <text evidence="1">The sequence shown here is derived from an EMBL/GenBank/DDBJ whole genome shotgun (WGS) entry which is preliminary data.</text>
</comment>
<gene>
    <name evidence="1" type="ORF">DSL92_06420</name>
</gene>
<organism evidence="1">
    <name type="scientific">Billgrantia gudaonensis</name>
    <dbReference type="NCBI Taxonomy" id="376427"/>
    <lineage>
        <taxon>Bacteria</taxon>
        <taxon>Pseudomonadati</taxon>
        <taxon>Pseudomonadota</taxon>
        <taxon>Gammaproteobacteria</taxon>
        <taxon>Oceanospirillales</taxon>
        <taxon>Halomonadaceae</taxon>
        <taxon>Billgrantia</taxon>
    </lineage>
</organism>
<dbReference type="Gene3D" id="3.30.70.270">
    <property type="match status" value="1"/>
</dbReference>
<dbReference type="AlphaFoldDB" id="A0A432JIS7"/>